<accession>A0A917JCW6</accession>
<dbReference type="EMBL" id="BMDO01000007">
    <property type="protein sequence ID" value="GGI51404.1"/>
    <property type="molecule type" value="Genomic_DNA"/>
</dbReference>
<reference evidence="1" key="2">
    <citation type="submission" date="2020-09" db="EMBL/GenBank/DDBJ databases">
        <authorList>
            <person name="Sun Q."/>
            <person name="Sedlacek I."/>
        </authorList>
    </citation>
    <scope>NUCLEOTIDE SEQUENCE</scope>
    <source>
        <strain evidence="1">CCM 8711</strain>
    </source>
</reference>
<evidence type="ECO:0008006" key="3">
    <source>
        <dbReference type="Google" id="ProtNLM"/>
    </source>
</evidence>
<reference evidence="1" key="1">
    <citation type="journal article" date="2014" name="Int. J. Syst. Evol. Microbiol.">
        <title>Complete genome sequence of Corynebacterium casei LMG S-19264T (=DSM 44701T), isolated from a smear-ripened cheese.</title>
        <authorList>
            <consortium name="US DOE Joint Genome Institute (JGI-PGF)"/>
            <person name="Walter F."/>
            <person name="Albersmeier A."/>
            <person name="Kalinowski J."/>
            <person name="Ruckert C."/>
        </authorList>
    </citation>
    <scope>NUCLEOTIDE SEQUENCE</scope>
    <source>
        <strain evidence="1">CCM 8711</strain>
    </source>
</reference>
<proteinExistence type="predicted"/>
<protein>
    <recommendedName>
        <fullName evidence="3">Macroglobulin domain-containing protein</fullName>
    </recommendedName>
</protein>
<comment type="caution">
    <text evidence="1">The sequence shown here is derived from an EMBL/GenBank/DDBJ whole genome shotgun (WGS) entry which is preliminary data.</text>
</comment>
<dbReference type="Proteomes" id="UP000662074">
    <property type="component" value="Unassembled WGS sequence"/>
</dbReference>
<sequence length="815" mass="91983">MLQSYIQKKLLLHLAILVCLIIGKPGVTIAQSANVLSNTIQRKLSLYQQKHPASLLFVHFDKTLYSGNENVWFTAYLLNCNTPQLHHTLSISLINDTDHAVVMEERFLMREGIGFGNLFLPDSVPQGNYTFMVYTNRMVNQKPEVFFTQPVTIKTTAQPDFKAILSLKDTSSIITGISRDVLVNVNGTDYLPIANATINYSLIGNDTLITRGKAKTDKAGQYTIKVPVDKRAVKVQIKNKLSSQYLHIIIPQVNKHLKVRFYPEGGSLVNNLLSQVGWEIKNSEGQPIRATGVIYCNNKPGDTIETDSYGMGRFLLRPVANAIYKIKLLNYPALSDTAYQLPKSLPQGLVMNMFKAVVNDTLNLQLSSSYNGIVYLHIHDYQQHFSTVPVQVNVAYPRKVKVALGQIPKGLAEVTLTDSFGRPYAERIFFAHHDLRELFSVKSNKETYNTREKVRLNLRLFTQNGLSKVGYVSVACVQDNRLELKKSNNIESYLYLKSALGSLPLKENYLGLNTDDKEYLECVMLVKGWRKYSWTDLLKTKLTDTATNQTSLTFTGRVSKLGKALKKPMNFMLLRDSSSMILTTNTEGDLSFRNEDLINSQDKPLRFMINANDGYRLRINNPYSKLNQQLGYALKSQNFELQPTSQSSENVVIKGLEKAIQLKAVKVTSTKDNSLYGGRLYFNSCNDYVCRYNVFNCPNHRFEFDNRPPTIGASYNGRVYLGCGGKPEDDSNVKTFAGIYESKQFYGSDYAVVNPSQPEYISTIFWQHLVAITSVKDSELSFYTSDITGKFRIVVQGITPNGVVYNESFINVKKP</sequence>
<gene>
    <name evidence="1" type="ORF">GCM10011425_26160</name>
</gene>
<keyword evidence="2" id="KW-1185">Reference proteome</keyword>
<dbReference type="Gene3D" id="2.60.40.1930">
    <property type="match status" value="1"/>
</dbReference>
<organism evidence="1 2">
    <name type="scientific">Mucilaginibacter galii</name>
    <dbReference type="NCBI Taxonomy" id="2005073"/>
    <lineage>
        <taxon>Bacteria</taxon>
        <taxon>Pseudomonadati</taxon>
        <taxon>Bacteroidota</taxon>
        <taxon>Sphingobacteriia</taxon>
        <taxon>Sphingobacteriales</taxon>
        <taxon>Sphingobacteriaceae</taxon>
        <taxon>Mucilaginibacter</taxon>
    </lineage>
</organism>
<dbReference type="AlphaFoldDB" id="A0A917JCW6"/>
<name>A0A917JCW6_9SPHI</name>
<dbReference type="RefSeq" id="WP_188417453.1">
    <property type="nucleotide sequence ID" value="NZ_BMDO01000007.1"/>
</dbReference>
<evidence type="ECO:0000313" key="1">
    <source>
        <dbReference type="EMBL" id="GGI51404.1"/>
    </source>
</evidence>
<evidence type="ECO:0000313" key="2">
    <source>
        <dbReference type="Proteomes" id="UP000662074"/>
    </source>
</evidence>